<dbReference type="EC" id="2.7.11.1" evidence="1"/>
<evidence type="ECO:0000256" key="2">
    <source>
        <dbReference type="ARBA" id="ARBA00022527"/>
    </source>
</evidence>
<sequence>MAMEECRTEASIGVEYSESIHGSSEDENTNSASIKTPAQAEGCSPSQKRKRKRISPHSTPKVADGFGDSKAGELLENIPELQDVFTIVSKVGEGTFSNVYLARMNTLPDVLCALKHIIPTSGPGRVQNELKCLQDIGGTDNVIGVESTLRCNDSMVFVLPYFPHQKFQEYFLEMSVCEIKEYMKNLFIALKRVHSFNVIHRDVKPSNFLYSRETGRYRLVDFGLAMKVPGSNNSLLDSPKELKKQKRTLQSPKTTSQPRRRSSRLSPQNENKDQTGGKVGEERILKPRCVNSANWQFTHQSKDFKVPSKTATSKLRRTSDEKANSKDAFKQAQVLCPLRHGPKDVCTICMARGHQNTPRAGTPGFRSPEVLLKYPQQSPAVDMWSAGVIFLSILSGRYPFFKAYDDLTSLAQIMTLCGTGEAAKAAFKLGKDLNFNADCPSGNLKILCTKLRRGASKKPTVKCCVRQPTRGDREQADVPSKRFKRKTRSPRASHTEAPIVSSSWHQRCTMCQKRNPLCCVSIPTEGELSEETRQHTDASRDHSDVTRELSDATVEQSDNARCVHLDGSKCACSCCTCCWAIEDSAYELLERCLDLNPHTRITAAEALEHAFFKNTL</sequence>
<feature type="compositionally biased region" description="Basic residues" evidence="8">
    <location>
        <begin position="481"/>
        <end position="491"/>
    </location>
</feature>
<feature type="region of interest" description="Disordered" evidence="8">
    <location>
        <begin position="1"/>
        <end position="68"/>
    </location>
</feature>
<dbReference type="InterPro" id="IPR008271">
    <property type="entry name" value="Ser/Thr_kinase_AS"/>
</dbReference>
<comment type="caution">
    <text evidence="10">The sequence shown here is derived from an EMBL/GenBank/DDBJ whole genome shotgun (WGS) entry which is preliminary data.</text>
</comment>
<keyword evidence="4 7" id="KW-0547">Nucleotide-binding</keyword>
<evidence type="ECO:0000256" key="8">
    <source>
        <dbReference type="SAM" id="MobiDB-lite"/>
    </source>
</evidence>
<keyword evidence="5" id="KW-0418">Kinase</keyword>
<dbReference type="InterPro" id="IPR011009">
    <property type="entry name" value="Kinase-like_dom_sf"/>
</dbReference>
<name>A0ABN8MH46_9CNID</name>
<dbReference type="Gene3D" id="3.30.200.20">
    <property type="entry name" value="Phosphorylase Kinase, domain 1"/>
    <property type="match status" value="1"/>
</dbReference>
<keyword evidence="3" id="KW-0808">Transferase</keyword>
<dbReference type="CDD" id="cd14019">
    <property type="entry name" value="STKc_Cdc7"/>
    <property type="match status" value="1"/>
</dbReference>
<evidence type="ECO:0000256" key="4">
    <source>
        <dbReference type="ARBA" id="ARBA00022741"/>
    </source>
</evidence>
<reference evidence="10 11" key="1">
    <citation type="submission" date="2022-05" db="EMBL/GenBank/DDBJ databases">
        <authorList>
            <consortium name="Genoscope - CEA"/>
            <person name="William W."/>
        </authorList>
    </citation>
    <scope>NUCLEOTIDE SEQUENCE [LARGE SCALE GENOMIC DNA]</scope>
</reference>
<dbReference type="PROSITE" id="PS50011">
    <property type="entry name" value="PROTEIN_KINASE_DOM"/>
    <property type="match status" value="1"/>
</dbReference>
<proteinExistence type="predicted"/>
<feature type="region of interest" description="Disordered" evidence="8">
    <location>
        <begin position="466"/>
        <end position="497"/>
    </location>
</feature>
<dbReference type="Pfam" id="PF00069">
    <property type="entry name" value="Pkinase"/>
    <property type="match status" value="2"/>
</dbReference>
<dbReference type="SUPFAM" id="SSF56112">
    <property type="entry name" value="Protein kinase-like (PK-like)"/>
    <property type="match status" value="1"/>
</dbReference>
<feature type="compositionally biased region" description="Basic and acidic residues" evidence="8">
    <location>
        <begin position="270"/>
        <end position="283"/>
    </location>
</feature>
<keyword evidence="2" id="KW-0723">Serine/threonine-protein kinase</keyword>
<organism evidence="10 11">
    <name type="scientific">Porites evermanni</name>
    <dbReference type="NCBI Taxonomy" id="104178"/>
    <lineage>
        <taxon>Eukaryota</taxon>
        <taxon>Metazoa</taxon>
        <taxon>Cnidaria</taxon>
        <taxon>Anthozoa</taxon>
        <taxon>Hexacorallia</taxon>
        <taxon>Scleractinia</taxon>
        <taxon>Fungiina</taxon>
        <taxon>Poritidae</taxon>
        <taxon>Porites</taxon>
    </lineage>
</organism>
<dbReference type="PROSITE" id="PS00107">
    <property type="entry name" value="PROTEIN_KINASE_ATP"/>
    <property type="match status" value="1"/>
</dbReference>
<dbReference type="InterPro" id="IPR000719">
    <property type="entry name" value="Prot_kinase_dom"/>
</dbReference>
<dbReference type="SMART" id="SM00220">
    <property type="entry name" value="S_TKc"/>
    <property type="match status" value="1"/>
</dbReference>
<feature type="region of interest" description="Disordered" evidence="8">
    <location>
        <begin position="306"/>
        <end position="326"/>
    </location>
</feature>
<evidence type="ECO:0000256" key="7">
    <source>
        <dbReference type="PROSITE-ProRule" id="PRU10141"/>
    </source>
</evidence>
<evidence type="ECO:0000259" key="9">
    <source>
        <dbReference type="PROSITE" id="PS50011"/>
    </source>
</evidence>
<keyword evidence="6 7" id="KW-0067">ATP-binding</keyword>
<dbReference type="Gene3D" id="1.10.510.10">
    <property type="entry name" value="Transferase(Phosphotransferase) domain 1"/>
    <property type="match status" value="3"/>
</dbReference>
<evidence type="ECO:0000256" key="6">
    <source>
        <dbReference type="ARBA" id="ARBA00022840"/>
    </source>
</evidence>
<feature type="compositionally biased region" description="Basic and acidic residues" evidence="8">
    <location>
        <begin position="317"/>
        <end position="326"/>
    </location>
</feature>
<gene>
    <name evidence="10" type="ORF">PEVE_00032608</name>
</gene>
<dbReference type="PANTHER" id="PTHR44167:SF23">
    <property type="entry name" value="CDC7 KINASE, ISOFORM A-RELATED"/>
    <property type="match status" value="1"/>
</dbReference>
<dbReference type="Proteomes" id="UP001159427">
    <property type="component" value="Unassembled WGS sequence"/>
</dbReference>
<evidence type="ECO:0000256" key="1">
    <source>
        <dbReference type="ARBA" id="ARBA00012513"/>
    </source>
</evidence>
<feature type="binding site" evidence="7">
    <location>
        <position position="115"/>
    </location>
    <ligand>
        <name>ATP</name>
        <dbReference type="ChEBI" id="CHEBI:30616"/>
    </ligand>
</feature>
<evidence type="ECO:0000256" key="5">
    <source>
        <dbReference type="ARBA" id="ARBA00022777"/>
    </source>
</evidence>
<keyword evidence="11" id="KW-1185">Reference proteome</keyword>
<evidence type="ECO:0000313" key="10">
    <source>
        <dbReference type="EMBL" id="CAH3027878.1"/>
    </source>
</evidence>
<dbReference type="PANTHER" id="PTHR44167">
    <property type="entry name" value="OVARIAN-SPECIFIC SERINE/THREONINE-PROTEIN KINASE LOK-RELATED"/>
    <property type="match status" value="1"/>
</dbReference>
<protein>
    <recommendedName>
        <fullName evidence="1">non-specific serine/threonine protein kinase</fullName>
        <ecNumber evidence="1">2.7.11.1</ecNumber>
    </recommendedName>
</protein>
<dbReference type="PROSITE" id="PS00108">
    <property type="entry name" value="PROTEIN_KINASE_ST"/>
    <property type="match status" value="1"/>
</dbReference>
<dbReference type="EMBL" id="CALNXI010000477">
    <property type="protein sequence ID" value="CAH3027878.1"/>
    <property type="molecule type" value="Genomic_DNA"/>
</dbReference>
<accession>A0ABN8MH46</accession>
<evidence type="ECO:0000256" key="3">
    <source>
        <dbReference type="ARBA" id="ARBA00022679"/>
    </source>
</evidence>
<feature type="region of interest" description="Disordered" evidence="8">
    <location>
        <begin position="233"/>
        <end position="283"/>
    </location>
</feature>
<feature type="domain" description="Protein kinase" evidence="9">
    <location>
        <begin position="85"/>
        <end position="612"/>
    </location>
</feature>
<evidence type="ECO:0000313" key="11">
    <source>
        <dbReference type="Proteomes" id="UP001159427"/>
    </source>
</evidence>
<dbReference type="InterPro" id="IPR017441">
    <property type="entry name" value="Protein_kinase_ATP_BS"/>
</dbReference>
<feature type="compositionally biased region" description="Basic and acidic residues" evidence="8">
    <location>
        <begin position="469"/>
        <end position="480"/>
    </location>
</feature>